<gene>
    <name evidence="1" type="ORF">Slin15195_G071040</name>
</gene>
<keyword evidence="2" id="KW-1185">Reference proteome</keyword>
<protein>
    <submittedName>
        <fullName evidence="1">Uncharacterized protein</fullName>
    </submittedName>
</protein>
<name>A0A9Q9AWF1_9PEZI</name>
<organism evidence="1 2">
    <name type="scientific">Septoria linicola</name>
    <dbReference type="NCBI Taxonomy" id="215465"/>
    <lineage>
        <taxon>Eukaryota</taxon>
        <taxon>Fungi</taxon>
        <taxon>Dikarya</taxon>
        <taxon>Ascomycota</taxon>
        <taxon>Pezizomycotina</taxon>
        <taxon>Dothideomycetes</taxon>
        <taxon>Dothideomycetidae</taxon>
        <taxon>Mycosphaerellales</taxon>
        <taxon>Mycosphaerellaceae</taxon>
        <taxon>Septoria</taxon>
    </lineage>
</organism>
<evidence type="ECO:0000313" key="1">
    <source>
        <dbReference type="EMBL" id="USW53785.1"/>
    </source>
</evidence>
<dbReference type="EMBL" id="CP099422">
    <property type="protein sequence ID" value="USW53785.1"/>
    <property type="molecule type" value="Genomic_DNA"/>
</dbReference>
<evidence type="ECO:0000313" key="2">
    <source>
        <dbReference type="Proteomes" id="UP001056384"/>
    </source>
</evidence>
<proteinExistence type="predicted"/>
<dbReference type="Proteomes" id="UP001056384">
    <property type="component" value="Chromosome 5"/>
</dbReference>
<sequence>MYLDPEYVVYPPADGWPEITTASMQPFEKIDEVVELLRHLPYVWSAPGRTVHAAGLCQFADWAEIARCITEPPEGLWSKKDQPAFG</sequence>
<reference evidence="1" key="1">
    <citation type="submission" date="2022-06" db="EMBL/GenBank/DDBJ databases">
        <title>Complete genome sequences of two strains of the flax pathogen Septoria linicola.</title>
        <authorList>
            <person name="Lapalu N."/>
            <person name="Simon A."/>
            <person name="Demenou B."/>
            <person name="Paumier D."/>
            <person name="Guillot M.-P."/>
            <person name="Gout L."/>
            <person name="Valade R."/>
        </authorList>
    </citation>
    <scope>NUCLEOTIDE SEQUENCE</scope>
    <source>
        <strain evidence="1">SE15195</strain>
    </source>
</reference>
<accession>A0A9Q9AWF1</accession>
<dbReference type="AlphaFoldDB" id="A0A9Q9AWF1"/>